<evidence type="ECO:0000256" key="1">
    <source>
        <dbReference type="ARBA" id="ARBA00004496"/>
    </source>
</evidence>
<keyword evidence="3" id="KW-0677">Repeat</keyword>
<evidence type="ECO:0000256" key="12">
    <source>
        <dbReference type="ARBA" id="ARBA00039316"/>
    </source>
</evidence>
<dbReference type="AlphaFoldDB" id="W7BPG9"/>
<evidence type="ECO:0000256" key="3">
    <source>
        <dbReference type="ARBA" id="ARBA00022737"/>
    </source>
</evidence>
<dbReference type="Proteomes" id="UP000019253">
    <property type="component" value="Unassembled WGS sequence"/>
</dbReference>
<keyword evidence="7" id="KW-0067">ATP-binding</keyword>
<keyword evidence="5" id="KW-0227">DNA damage</keyword>
<keyword evidence="10" id="KW-0234">DNA repair</keyword>
<evidence type="ECO:0000313" key="14">
    <source>
        <dbReference type="EMBL" id="EUJ24956.1"/>
    </source>
</evidence>
<gene>
    <name evidence="14" type="ORF">PGRAN_03695</name>
</gene>
<keyword evidence="2" id="KW-0963">Cytoplasm</keyword>
<evidence type="ECO:0000256" key="9">
    <source>
        <dbReference type="ARBA" id="ARBA00023125"/>
    </source>
</evidence>
<evidence type="ECO:0000256" key="4">
    <source>
        <dbReference type="ARBA" id="ARBA00022741"/>
    </source>
</evidence>
<dbReference type="GO" id="GO:0006281">
    <property type="term" value="P:DNA repair"/>
    <property type="evidence" value="ECO:0007669"/>
    <property type="project" value="UniProtKB-KW"/>
</dbReference>
<comment type="caution">
    <text evidence="14">The sequence shown here is derived from an EMBL/GenBank/DDBJ whole genome shotgun (WGS) entry which is preliminary data.</text>
</comment>
<keyword evidence="9" id="KW-0238">DNA-binding</keyword>
<accession>W7BPG9</accession>
<comment type="similarity">
    <text evidence="11">Belongs to the ABC transporter superfamily. UvrA family.</text>
</comment>
<dbReference type="PATRIC" id="fig|1265819.5.peg.736"/>
<sequence length="115" mass="12767">MKINQLIANNINKLDTELPTDKSLGIAGLSGSGKTTFCQTIGEESKKRLVSLLPKAEYQYLFPNVMETNFSAIQMENMPLVLFLGKSSISSNPRSTIGTHTVVFTEIRERMAEKI</sequence>
<protein>
    <recommendedName>
        <fullName evidence="12">UvrABC system protein A</fullName>
    </recommendedName>
    <alternativeName>
        <fullName evidence="13">Excinuclease ABC subunit A</fullName>
    </alternativeName>
</protein>
<evidence type="ECO:0000256" key="11">
    <source>
        <dbReference type="ARBA" id="ARBA00038000"/>
    </source>
</evidence>
<dbReference type="GO" id="GO:0004518">
    <property type="term" value="F:nuclease activity"/>
    <property type="evidence" value="ECO:0007669"/>
    <property type="project" value="UniProtKB-KW"/>
</dbReference>
<dbReference type="PANTHER" id="PTHR43152:SF3">
    <property type="entry name" value="UVRABC SYSTEM PROTEIN A"/>
    <property type="match status" value="1"/>
</dbReference>
<dbReference type="STRING" id="1265819.PGRAN_03695"/>
<evidence type="ECO:0000256" key="10">
    <source>
        <dbReference type="ARBA" id="ARBA00023204"/>
    </source>
</evidence>
<dbReference type="GO" id="GO:0005524">
    <property type="term" value="F:ATP binding"/>
    <property type="evidence" value="ECO:0007669"/>
    <property type="project" value="UniProtKB-KW"/>
</dbReference>
<comment type="subcellular location">
    <subcellularLocation>
        <location evidence="1">Cytoplasm</location>
    </subcellularLocation>
</comment>
<organism evidence="14 15">
    <name type="scientific">Listeria grandensis FSL F6-0971</name>
    <dbReference type="NCBI Taxonomy" id="1265819"/>
    <lineage>
        <taxon>Bacteria</taxon>
        <taxon>Bacillati</taxon>
        <taxon>Bacillota</taxon>
        <taxon>Bacilli</taxon>
        <taxon>Bacillales</taxon>
        <taxon>Listeriaceae</taxon>
        <taxon>Listeria</taxon>
    </lineage>
</organism>
<dbReference type="SUPFAM" id="SSF52540">
    <property type="entry name" value="P-loop containing nucleoside triphosphate hydrolases"/>
    <property type="match status" value="1"/>
</dbReference>
<dbReference type="GO" id="GO:0003677">
    <property type="term" value="F:DNA binding"/>
    <property type="evidence" value="ECO:0007669"/>
    <property type="project" value="UniProtKB-KW"/>
</dbReference>
<dbReference type="PANTHER" id="PTHR43152">
    <property type="entry name" value="UVRABC SYSTEM PROTEIN A"/>
    <property type="match status" value="1"/>
</dbReference>
<name>W7BPG9_9LIST</name>
<proteinExistence type="inferred from homology"/>
<dbReference type="GO" id="GO:0005737">
    <property type="term" value="C:cytoplasm"/>
    <property type="evidence" value="ECO:0007669"/>
    <property type="project" value="UniProtKB-SubCell"/>
</dbReference>
<keyword evidence="6" id="KW-0228">DNA excision</keyword>
<dbReference type="EMBL" id="AODD01000002">
    <property type="protein sequence ID" value="EUJ24956.1"/>
    <property type="molecule type" value="Genomic_DNA"/>
</dbReference>
<dbReference type="InterPro" id="IPR027417">
    <property type="entry name" value="P-loop_NTPase"/>
</dbReference>
<evidence type="ECO:0000256" key="7">
    <source>
        <dbReference type="ARBA" id="ARBA00022840"/>
    </source>
</evidence>
<evidence type="ECO:0000256" key="6">
    <source>
        <dbReference type="ARBA" id="ARBA00022769"/>
    </source>
</evidence>
<dbReference type="Gene3D" id="3.40.50.300">
    <property type="entry name" value="P-loop containing nucleotide triphosphate hydrolases"/>
    <property type="match status" value="1"/>
</dbReference>
<evidence type="ECO:0000256" key="8">
    <source>
        <dbReference type="ARBA" id="ARBA00022881"/>
    </source>
</evidence>
<keyword evidence="8" id="KW-0267">Excision nuclease</keyword>
<evidence type="ECO:0000256" key="2">
    <source>
        <dbReference type="ARBA" id="ARBA00022490"/>
    </source>
</evidence>
<reference evidence="14 15" key="1">
    <citation type="journal article" date="2014" name="Int. J. Syst. Evol. Microbiol.">
        <title>Listeria floridensis sp. nov., Listeria aquatica sp. nov., Listeria cornellensis sp. nov., Listeria riparia sp. nov. and Listeria grandensis sp. nov., from agricultural and natural environments.</title>
        <authorList>
            <person name="den Bakker H.C."/>
            <person name="Warchocki S."/>
            <person name="Wright E.M."/>
            <person name="Allred A.F."/>
            <person name="Ahlstrom C."/>
            <person name="Manuel C.S."/>
            <person name="Stasiewicz M.J."/>
            <person name="Burrell A."/>
            <person name="Roof S."/>
            <person name="Strawn L."/>
            <person name="Fortes E.D."/>
            <person name="Nightingale K.K."/>
            <person name="Kephart D."/>
            <person name="Wiedmann M."/>
        </authorList>
    </citation>
    <scope>NUCLEOTIDE SEQUENCE [LARGE SCALE GENOMIC DNA]</scope>
    <source>
        <strain evidence="15">FSL F6-971</strain>
    </source>
</reference>
<keyword evidence="4" id="KW-0547">Nucleotide-binding</keyword>
<evidence type="ECO:0000256" key="5">
    <source>
        <dbReference type="ARBA" id="ARBA00022763"/>
    </source>
</evidence>
<evidence type="ECO:0000313" key="15">
    <source>
        <dbReference type="Proteomes" id="UP000019253"/>
    </source>
</evidence>
<keyword evidence="15" id="KW-1185">Reference proteome</keyword>
<evidence type="ECO:0000256" key="13">
    <source>
        <dbReference type="ARBA" id="ARBA00042156"/>
    </source>
</evidence>